<feature type="compositionally biased region" description="Polar residues" evidence="1">
    <location>
        <begin position="10"/>
        <end position="24"/>
    </location>
</feature>
<dbReference type="AlphaFoldDB" id="A0A2H1WU95"/>
<gene>
    <name evidence="2" type="ORF">SFRICE_030643</name>
</gene>
<feature type="compositionally biased region" description="Low complexity" evidence="1">
    <location>
        <begin position="68"/>
        <end position="77"/>
    </location>
</feature>
<reference evidence="2" key="1">
    <citation type="submission" date="2016-07" db="EMBL/GenBank/DDBJ databases">
        <authorList>
            <person name="Bretaudeau A."/>
        </authorList>
    </citation>
    <scope>NUCLEOTIDE SEQUENCE</scope>
    <source>
        <strain evidence="2">Rice</strain>
        <tissue evidence="2">Whole body</tissue>
    </source>
</reference>
<accession>A0A2H1WU95</accession>
<organism evidence="2">
    <name type="scientific">Spodoptera frugiperda</name>
    <name type="common">Fall armyworm</name>
    <dbReference type="NCBI Taxonomy" id="7108"/>
    <lineage>
        <taxon>Eukaryota</taxon>
        <taxon>Metazoa</taxon>
        <taxon>Ecdysozoa</taxon>
        <taxon>Arthropoda</taxon>
        <taxon>Hexapoda</taxon>
        <taxon>Insecta</taxon>
        <taxon>Pterygota</taxon>
        <taxon>Neoptera</taxon>
        <taxon>Endopterygota</taxon>
        <taxon>Lepidoptera</taxon>
        <taxon>Glossata</taxon>
        <taxon>Ditrysia</taxon>
        <taxon>Noctuoidea</taxon>
        <taxon>Noctuidae</taxon>
        <taxon>Amphipyrinae</taxon>
        <taxon>Spodoptera</taxon>
    </lineage>
</organism>
<evidence type="ECO:0000313" key="2">
    <source>
        <dbReference type="EMBL" id="SOQ56638.1"/>
    </source>
</evidence>
<sequence length="275" mass="31187">MSYSERSDNNEAQLSRSLSMLDITQQEERKSSSPSIEMDYQEQEPLQMAAQSNNYEEVDKEEPNLENASCAAASATPAAPPLDVDPEVLPPALRGMTKQQLTLLCDSWFMHITQTQCNQNNLANKLHQIEIEFDNIDSDNDCANGYAVLNLDMPQQTLKRQPKEEAKDIIPHTSWLAGEISLHKDQTTRGVTRDPRRMTLTAFAIEQTGVEKLKGVDKYSTWEFTMRMLLMTNYTASGRAIIVLERAFVGTETSLHEYVLRVTECIDFLKQKVYA</sequence>
<dbReference type="EMBL" id="ODYU01011108">
    <property type="protein sequence ID" value="SOQ56638.1"/>
    <property type="molecule type" value="Genomic_DNA"/>
</dbReference>
<proteinExistence type="predicted"/>
<feature type="region of interest" description="Disordered" evidence="1">
    <location>
        <begin position="1"/>
        <end position="86"/>
    </location>
</feature>
<protein>
    <submittedName>
        <fullName evidence="2">SFRICE_030643</fullName>
    </submittedName>
</protein>
<evidence type="ECO:0000256" key="1">
    <source>
        <dbReference type="SAM" id="MobiDB-lite"/>
    </source>
</evidence>
<name>A0A2H1WU95_SPOFR</name>